<protein>
    <submittedName>
        <fullName evidence="3">MICLK protein</fullName>
    </submittedName>
</protein>
<organism evidence="3 4">
    <name type="scientific">Catharus fuscescens</name>
    <name type="common">Veery</name>
    <name type="synonym">Turdus fuscescens</name>
    <dbReference type="NCBI Taxonomy" id="159581"/>
    <lineage>
        <taxon>Eukaryota</taxon>
        <taxon>Metazoa</taxon>
        <taxon>Chordata</taxon>
        <taxon>Craniata</taxon>
        <taxon>Vertebrata</taxon>
        <taxon>Euteleostomi</taxon>
        <taxon>Archelosauria</taxon>
        <taxon>Archosauria</taxon>
        <taxon>Dinosauria</taxon>
        <taxon>Saurischia</taxon>
        <taxon>Theropoda</taxon>
        <taxon>Coelurosauria</taxon>
        <taxon>Aves</taxon>
        <taxon>Neognathae</taxon>
        <taxon>Neoaves</taxon>
        <taxon>Telluraves</taxon>
        <taxon>Australaves</taxon>
        <taxon>Passeriformes</taxon>
        <taxon>Turdidae</taxon>
        <taxon>Catharus</taxon>
    </lineage>
</organism>
<feature type="region of interest" description="Disordered" evidence="1">
    <location>
        <begin position="1"/>
        <end position="34"/>
    </location>
</feature>
<dbReference type="InterPro" id="IPR022735">
    <property type="entry name" value="bMERB_dom"/>
</dbReference>
<dbReference type="Proteomes" id="UP000519684">
    <property type="component" value="Unassembled WGS sequence"/>
</dbReference>
<name>A0A7L2D6M0_CATFU</name>
<feature type="domain" description="BMERB" evidence="2">
    <location>
        <begin position="45"/>
        <end position="147"/>
    </location>
</feature>
<accession>A0A7L2D6M0</accession>
<sequence length="147" mass="16976">RKQATGYSTSSSDEEFESKPSLTHKAKRALRKRRKLEKETKQLIKQEELKRLHKAQAVQRQLEELEERQRALEIFGVELERELRGEAGTHTDPRAQLLPQWAEGDRSVTLAPAQALPGQAQELELEDHQSRLEQKLREKMAIDGESK</sequence>
<reference evidence="3 4" key="1">
    <citation type="submission" date="2019-09" db="EMBL/GenBank/DDBJ databases">
        <title>Bird 10,000 Genomes (B10K) Project - Family phase.</title>
        <authorList>
            <person name="Zhang G."/>
        </authorList>
    </citation>
    <scope>NUCLEOTIDE SEQUENCE [LARGE SCALE GENOMIC DNA]</scope>
    <source>
        <strain evidence="3">B10K-DU-001-17</strain>
        <tissue evidence="3">Muscle</tissue>
    </source>
</reference>
<evidence type="ECO:0000259" key="2">
    <source>
        <dbReference type="PROSITE" id="PS51848"/>
    </source>
</evidence>
<evidence type="ECO:0000256" key="1">
    <source>
        <dbReference type="SAM" id="MobiDB-lite"/>
    </source>
</evidence>
<dbReference type="EMBL" id="VWYD01017059">
    <property type="protein sequence ID" value="NXQ45002.1"/>
    <property type="molecule type" value="Genomic_DNA"/>
</dbReference>
<dbReference type="Pfam" id="PF12130">
    <property type="entry name" value="bMERB_dom"/>
    <property type="match status" value="1"/>
</dbReference>
<feature type="non-terminal residue" evidence="3">
    <location>
        <position position="1"/>
    </location>
</feature>
<feature type="non-terminal residue" evidence="3">
    <location>
        <position position="147"/>
    </location>
</feature>
<evidence type="ECO:0000313" key="4">
    <source>
        <dbReference type="Proteomes" id="UP000519684"/>
    </source>
</evidence>
<dbReference type="PROSITE" id="PS51848">
    <property type="entry name" value="BMERB"/>
    <property type="match status" value="1"/>
</dbReference>
<feature type="compositionally biased region" description="Polar residues" evidence="1">
    <location>
        <begin position="1"/>
        <end position="11"/>
    </location>
</feature>
<feature type="compositionally biased region" description="Basic residues" evidence="1">
    <location>
        <begin position="22"/>
        <end position="34"/>
    </location>
</feature>
<proteinExistence type="predicted"/>
<comment type="caution">
    <text evidence="3">The sequence shown here is derived from an EMBL/GenBank/DDBJ whole genome shotgun (WGS) entry which is preliminary data.</text>
</comment>
<dbReference type="AlphaFoldDB" id="A0A7L2D6M0"/>
<evidence type="ECO:0000313" key="3">
    <source>
        <dbReference type="EMBL" id="NXQ45002.1"/>
    </source>
</evidence>
<dbReference type="SMART" id="SM01203">
    <property type="entry name" value="DUF3585"/>
    <property type="match status" value="1"/>
</dbReference>
<gene>
    <name evidence="3" type="primary">Micalcl</name>
    <name evidence="3" type="ORF">CATFUS_R04025</name>
</gene>
<keyword evidence="4" id="KW-1185">Reference proteome</keyword>